<evidence type="ECO:0000256" key="1">
    <source>
        <dbReference type="SAM" id="Phobius"/>
    </source>
</evidence>
<protein>
    <submittedName>
        <fullName evidence="2">Uncharacterized protein</fullName>
    </submittedName>
</protein>
<accession>A0A8H7PR97</accession>
<sequence>MMAGTPSPVFFPSYVITASISVPSSAEGIFTLVVIWRAARFGSTGQVPTGFEFSQGLNWQLPFGEVTSHRDG</sequence>
<dbReference type="Proteomes" id="UP000612746">
    <property type="component" value="Unassembled WGS sequence"/>
</dbReference>
<proteinExistence type="predicted"/>
<name>A0A8H7PR97_9FUNG</name>
<reference evidence="2" key="1">
    <citation type="submission" date="2020-12" db="EMBL/GenBank/DDBJ databases">
        <title>Metabolic potential, ecology and presence of endohyphal bacteria is reflected in genomic diversity of Mucoromycotina.</title>
        <authorList>
            <person name="Muszewska A."/>
            <person name="Okrasinska A."/>
            <person name="Steczkiewicz K."/>
            <person name="Drgas O."/>
            <person name="Orlowska M."/>
            <person name="Perlinska-Lenart U."/>
            <person name="Aleksandrzak-Piekarczyk T."/>
            <person name="Szatraj K."/>
            <person name="Zielenkiewicz U."/>
            <person name="Pilsyk S."/>
            <person name="Malc E."/>
            <person name="Mieczkowski P."/>
            <person name="Kruszewska J.S."/>
            <person name="Biernat P."/>
            <person name="Pawlowska J."/>
        </authorList>
    </citation>
    <scope>NUCLEOTIDE SEQUENCE</scope>
    <source>
        <strain evidence="2">WA0000051536</strain>
    </source>
</reference>
<keyword evidence="3" id="KW-1185">Reference proteome</keyword>
<feature type="transmembrane region" description="Helical" evidence="1">
    <location>
        <begin position="12"/>
        <end position="36"/>
    </location>
</feature>
<gene>
    <name evidence="2" type="ORF">INT44_001590</name>
</gene>
<organism evidence="2 3">
    <name type="scientific">Umbelopsis vinacea</name>
    <dbReference type="NCBI Taxonomy" id="44442"/>
    <lineage>
        <taxon>Eukaryota</taxon>
        <taxon>Fungi</taxon>
        <taxon>Fungi incertae sedis</taxon>
        <taxon>Mucoromycota</taxon>
        <taxon>Mucoromycotina</taxon>
        <taxon>Umbelopsidomycetes</taxon>
        <taxon>Umbelopsidales</taxon>
        <taxon>Umbelopsidaceae</taxon>
        <taxon>Umbelopsis</taxon>
    </lineage>
</organism>
<keyword evidence="1" id="KW-1133">Transmembrane helix</keyword>
<dbReference type="AlphaFoldDB" id="A0A8H7PR97"/>
<evidence type="ECO:0000313" key="2">
    <source>
        <dbReference type="EMBL" id="KAG2178438.1"/>
    </source>
</evidence>
<comment type="caution">
    <text evidence="2">The sequence shown here is derived from an EMBL/GenBank/DDBJ whole genome shotgun (WGS) entry which is preliminary data.</text>
</comment>
<evidence type="ECO:0000313" key="3">
    <source>
        <dbReference type="Proteomes" id="UP000612746"/>
    </source>
</evidence>
<dbReference type="EMBL" id="JAEPRA010000011">
    <property type="protein sequence ID" value="KAG2178438.1"/>
    <property type="molecule type" value="Genomic_DNA"/>
</dbReference>
<keyword evidence="1" id="KW-0472">Membrane</keyword>
<keyword evidence="1" id="KW-0812">Transmembrane</keyword>